<protein>
    <recommendedName>
        <fullName evidence="4">Pseudouridine synthase I TruA alpha/beta domain-containing protein</fullName>
    </recommendedName>
</protein>
<dbReference type="InterPro" id="IPR020094">
    <property type="entry name" value="TruA/RsuA/RluB/E/F_N"/>
</dbReference>
<dbReference type="InterPro" id="IPR020097">
    <property type="entry name" value="PsdUridine_synth_TruA_a/b_dom"/>
</dbReference>
<dbReference type="PANTHER" id="PTHR11142:SF0">
    <property type="entry name" value="TRNA PSEUDOURIDINE SYNTHASE-LIKE 1"/>
    <property type="match status" value="1"/>
</dbReference>
<name>A0A381PGK9_9ZZZZ</name>
<dbReference type="InterPro" id="IPR020095">
    <property type="entry name" value="PsdUridine_synth_TruA_C"/>
</dbReference>
<reference evidence="5" key="1">
    <citation type="submission" date="2018-05" db="EMBL/GenBank/DDBJ databases">
        <authorList>
            <person name="Lanie J.A."/>
            <person name="Ng W.-L."/>
            <person name="Kazmierczak K.M."/>
            <person name="Andrzejewski T.M."/>
            <person name="Davidsen T.M."/>
            <person name="Wayne K.J."/>
            <person name="Tettelin H."/>
            <person name="Glass J.I."/>
            <person name="Rusch D."/>
            <person name="Podicherti R."/>
            <person name="Tsui H.-C.T."/>
            <person name="Winkler M.E."/>
        </authorList>
    </citation>
    <scope>NUCLEOTIDE SEQUENCE</scope>
</reference>
<evidence type="ECO:0000259" key="4">
    <source>
        <dbReference type="Pfam" id="PF01416"/>
    </source>
</evidence>
<sequence>VPSAQNWLLLLTYDGTCYQGWQVQPNSPTIQDILEQAIKRLTGESVKVHGAGRTDSGVHALNFTANFKTSTENFKTPEKWRIALNAVLPNDIVVKYAQTVSPEFHARHSAIRKRYRYLICNLPYRPAFSRKQSWWINQPLDIKRMEKAAKILIGEHDFSAFRAANCSSPSPLKNIHEILISKKRFRYSTLQIEFEANSFLQHMVRIISGTLVEVGQGRKNIDEVAEALESGQRELAGITAPSHGLYSLDVIYPQGMIEWPKEVIDN</sequence>
<dbReference type="FunFam" id="3.30.70.580:FF:000001">
    <property type="entry name" value="tRNA pseudouridine synthase A"/>
    <property type="match status" value="1"/>
</dbReference>
<feature type="domain" description="Pseudouridine synthase I TruA alpha/beta" evidence="4">
    <location>
        <begin position="12"/>
        <end position="107"/>
    </location>
</feature>
<dbReference type="GO" id="GO:0003723">
    <property type="term" value="F:RNA binding"/>
    <property type="evidence" value="ECO:0007669"/>
    <property type="project" value="InterPro"/>
</dbReference>
<dbReference type="PIRSF" id="PIRSF001430">
    <property type="entry name" value="tRNA_psdUrid_synth"/>
    <property type="match status" value="1"/>
</dbReference>
<dbReference type="Gene3D" id="3.30.70.660">
    <property type="entry name" value="Pseudouridine synthase I, catalytic domain, C-terminal subdomain"/>
    <property type="match status" value="1"/>
</dbReference>
<evidence type="ECO:0000256" key="1">
    <source>
        <dbReference type="ARBA" id="ARBA00009375"/>
    </source>
</evidence>
<dbReference type="PANTHER" id="PTHR11142">
    <property type="entry name" value="PSEUDOURIDYLATE SYNTHASE"/>
    <property type="match status" value="1"/>
</dbReference>
<dbReference type="EMBL" id="UINC01000976">
    <property type="protein sequence ID" value="SUZ66145.1"/>
    <property type="molecule type" value="Genomic_DNA"/>
</dbReference>
<dbReference type="InterPro" id="IPR001406">
    <property type="entry name" value="PsdUridine_synth_TruA"/>
</dbReference>
<proteinExistence type="inferred from homology"/>
<feature type="domain" description="Pseudouridine synthase I TruA alpha/beta" evidence="4">
    <location>
        <begin position="148"/>
        <end position="253"/>
    </location>
</feature>
<evidence type="ECO:0000256" key="3">
    <source>
        <dbReference type="ARBA" id="ARBA00023235"/>
    </source>
</evidence>
<dbReference type="GO" id="GO:0031119">
    <property type="term" value="P:tRNA pseudouridine synthesis"/>
    <property type="evidence" value="ECO:0007669"/>
    <property type="project" value="TreeGrafter"/>
</dbReference>
<evidence type="ECO:0000313" key="5">
    <source>
        <dbReference type="EMBL" id="SUZ66145.1"/>
    </source>
</evidence>
<dbReference type="Gene3D" id="3.30.70.580">
    <property type="entry name" value="Pseudouridine synthase I, catalytic domain, N-terminal subdomain"/>
    <property type="match status" value="1"/>
</dbReference>
<dbReference type="CDD" id="cd02570">
    <property type="entry name" value="PseudoU_synth_EcTruA"/>
    <property type="match status" value="1"/>
</dbReference>
<dbReference type="HAMAP" id="MF_00171">
    <property type="entry name" value="TruA"/>
    <property type="match status" value="1"/>
</dbReference>
<dbReference type="InterPro" id="IPR020103">
    <property type="entry name" value="PsdUridine_synth_cat_dom_sf"/>
</dbReference>
<organism evidence="5">
    <name type="scientific">marine metagenome</name>
    <dbReference type="NCBI Taxonomy" id="408172"/>
    <lineage>
        <taxon>unclassified sequences</taxon>
        <taxon>metagenomes</taxon>
        <taxon>ecological metagenomes</taxon>
    </lineage>
</organism>
<gene>
    <name evidence="5" type="ORF">METZ01_LOCUS18999</name>
</gene>
<comment type="similarity">
    <text evidence="1">Belongs to the tRNA pseudouridine synthase TruA family.</text>
</comment>
<dbReference type="Pfam" id="PF01416">
    <property type="entry name" value="PseudoU_synth_1"/>
    <property type="match status" value="2"/>
</dbReference>
<dbReference type="GO" id="GO:0009982">
    <property type="term" value="F:pseudouridine synthase activity"/>
    <property type="evidence" value="ECO:0007669"/>
    <property type="project" value="InterPro"/>
</dbReference>
<evidence type="ECO:0000256" key="2">
    <source>
        <dbReference type="ARBA" id="ARBA00022694"/>
    </source>
</evidence>
<dbReference type="NCBIfam" id="TIGR00071">
    <property type="entry name" value="hisT_truA"/>
    <property type="match status" value="1"/>
</dbReference>
<accession>A0A381PGK9</accession>
<keyword evidence="3" id="KW-0413">Isomerase</keyword>
<dbReference type="SUPFAM" id="SSF55120">
    <property type="entry name" value="Pseudouridine synthase"/>
    <property type="match status" value="1"/>
</dbReference>
<feature type="non-terminal residue" evidence="5">
    <location>
        <position position="1"/>
    </location>
</feature>
<dbReference type="AlphaFoldDB" id="A0A381PGK9"/>
<keyword evidence="2" id="KW-0819">tRNA processing</keyword>